<name>A0ABW3L136_9BACI</name>
<keyword evidence="5" id="KW-1185">Reference proteome</keyword>
<proteinExistence type="predicted"/>
<dbReference type="InterPro" id="IPR016785">
    <property type="entry name" value="ComGD"/>
</dbReference>
<protein>
    <submittedName>
        <fullName evidence="4">Competence type IV pilus minor pilin ComGD</fullName>
    </submittedName>
</protein>
<reference evidence="5" key="1">
    <citation type="journal article" date="2019" name="Int. J. Syst. Evol. Microbiol.">
        <title>The Global Catalogue of Microorganisms (GCM) 10K type strain sequencing project: providing services to taxonomists for standard genome sequencing and annotation.</title>
        <authorList>
            <consortium name="The Broad Institute Genomics Platform"/>
            <consortium name="The Broad Institute Genome Sequencing Center for Infectious Disease"/>
            <person name="Wu L."/>
            <person name="Ma J."/>
        </authorList>
    </citation>
    <scope>NUCLEOTIDE SEQUENCE [LARGE SCALE GENOMIC DNA]</scope>
    <source>
        <strain evidence="5">CCUG 56607</strain>
    </source>
</reference>
<comment type="caution">
    <text evidence="4">The sequence shown here is derived from an EMBL/GenBank/DDBJ whole genome shotgun (WGS) entry which is preliminary data.</text>
</comment>
<sequence>MLRPPERNGFTLLETMLVLFIMVIFLSIATPIHFSTKEQQETKLFLDQFRQDVLLLQKLSMIGPSRYHMIVAPSSLHYFIYNESDKKLVLLRNFPPRWSIDMMNMKSAIKFSTKGTIRTPRTFFIETTSRKYKVVFPFGKSRCYISEI</sequence>
<dbReference type="InterPro" id="IPR045584">
    <property type="entry name" value="Pilin-like"/>
</dbReference>
<dbReference type="NCBIfam" id="NF040982">
    <property type="entry name" value="ComGD"/>
    <property type="match status" value="1"/>
</dbReference>
<comment type="subcellular location">
    <subcellularLocation>
        <location evidence="1">Cell surface</location>
    </subcellularLocation>
</comment>
<evidence type="ECO:0000256" key="2">
    <source>
        <dbReference type="ARBA" id="ARBA00023287"/>
    </source>
</evidence>
<dbReference type="RefSeq" id="WP_386057457.1">
    <property type="nucleotide sequence ID" value="NZ_JBHTKL010000001.1"/>
</dbReference>
<feature type="transmembrane region" description="Helical" evidence="3">
    <location>
        <begin position="12"/>
        <end position="34"/>
    </location>
</feature>
<dbReference type="InterPro" id="IPR012902">
    <property type="entry name" value="N_methyl_site"/>
</dbReference>
<dbReference type="Proteomes" id="UP001596990">
    <property type="component" value="Unassembled WGS sequence"/>
</dbReference>
<keyword evidence="3" id="KW-0472">Membrane</keyword>
<gene>
    <name evidence="4" type="primary">comGD</name>
    <name evidence="4" type="ORF">ACFQ2J_05905</name>
</gene>
<dbReference type="SUPFAM" id="SSF54523">
    <property type="entry name" value="Pili subunits"/>
    <property type="match status" value="1"/>
</dbReference>
<dbReference type="NCBIfam" id="TIGR02532">
    <property type="entry name" value="IV_pilin_GFxxxE"/>
    <property type="match status" value="1"/>
</dbReference>
<accession>A0ABW3L136</accession>
<evidence type="ECO:0000256" key="1">
    <source>
        <dbReference type="ARBA" id="ARBA00004241"/>
    </source>
</evidence>
<evidence type="ECO:0000256" key="3">
    <source>
        <dbReference type="SAM" id="Phobius"/>
    </source>
</evidence>
<evidence type="ECO:0000313" key="5">
    <source>
        <dbReference type="Proteomes" id="UP001596990"/>
    </source>
</evidence>
<dbReference type="Pfam" id="PF07963">
    <property type="entry name" value="N_methyl"/>
    <property type="match status" value="1"/>
</dbReference>
<keyword evidence="3" id="KW-0812">Transmembrane</keyword>
<dbReference type="EMBL" id="JBHTKL010000001">
    <property type="protein sequence ID" value="MFD1018733.1"/>
    <property type="molecule type" value="Genomic_DNA"/>
</dbReference>
<evidence type="ECO:0000313" key="4">
    <source>
        <dbReference type="EMBL" id="MFD1018733.1"/>
    </source>
</evidence>
<organism evidence="4 5">
    <name type="scientific">Thalassobacillus hwangdonensis</name>
    <dbReference type="NCBI Taxonomy" id="546108"/>
    <lineage>
        <taxon>Bacteria</taxon>
        <taxon>Bacillati</taxon>
        <taxon>Bacillota</taxon>
        <taxon>Bacilli</taxon>
        <taxon>Bacillales</taxon>
        <taxon>Bacillaceae</taxon>
        <taxon>Thalassobacillus</taxon>
    </lineage>
</organism>
<dbReference type="PIRSF" id="PIRSF021292">
    <property type="entry name" value="Competence_ComGD"/>
    <property type="match status" value="1"/>
</dbReference>
<keyword evidence="2" id="KW-0178">Competence</keyword>
<keyword evidence="3" id="KW-1133">Transmembrane helix</keyword>